<evidence type="ECO:0000256" key="2">
    <source>
        <dbReference type="ARBA" id="ARBA00022523"/>
    </source>
</evidence>
<dbReference type="PANTHER" id="PTHR31062">
    <property type="entry name" value="XYLOGLUCAN ENDOTRANSGLUCOSYLASE/HYDROLASE PROTEIN 8-RELATED"/>
    <property type="match status" value="1"/>
</dbReference>
<dbReference type="GO" id="GO:0042546">
    <property type="term" value="P:cell wall biogenesis"/>
    <property type="evidence" value="ECO:0007669"/>
    <property type="project" value="InterPro"/>
</dbReference>
<keyword evidence="14" id="KW-1185">Reference proteome</keyword>
<gene>
    <name evidence="13" type="ORF">SAY87_011266</name>
</gene>
<organism evidence="13 14">
    <name type="scientific">Trapa incisa</name>
    <dbReference type="NCBI Taxonomy" id="236973"/>
    <lineage>
        <taxon>Eukaryota</taxon>
        <taxon>Viridiplantae</taxon>
        <taxon>Streptophyta</taxon>
        <taxon>Embryophyta</taxon>
        <taxon>Tracheophyta</taxon>
        <taxon>Spermatophyta</taxon>
        <taxon>Magnoliopsida</taxon>
        <taxon>eudicotyledons</taxon>
        <taxon>Gunneridae</taxon>
        <taxon>Pentapetalae</taxon>
        <taxon>rosids</taxon>
        <taxon>malvids</taxon>
        <taxon>Myrtales</taxon>
        <taxon>Lythraceae</taxon>
        <taxon>Trapa</taxon>
    </lineage>
</organism>
<evidence type="ECO:0000259" key="12">
    <source>
        <dbReference type="PROSITE" id="PS51762"/>
    </source>
</evidence>
<keyword evidence="1 11" id="KW-0134">Cell wall</keyword>
<evidence type="ECO:0000256" key="8">
    <source>
        <dbReference type="ARBA" id="ARBA00023295"/>
    </source>
</evidence>
<dbReference type="SUPFAM" id="SSF49899">
    <property type="entry name" value="Concanavalin A-like lectins/glucanases"/>
    <property type="match status" value="1"/>
</dbReference>
<comment type="subcellular location">
    <subcellularLocation>
        <location evidence="11">Secreted</location>
        <location evidence="11">Cell wall</location>
    </subcellularLocation>
    <subcellularLocation>
        <location evidence="11">Secreted</location>
        <location evidence="11">Extracellular space</location>
        <location evidence="11">Apoplast</location>
    </subcellularLocation>
</comment>
<feature type="signal peptide" evidence="11">
    <location>
        <begin position="1"/>
        <end position="23"/>
    </location>
</feature>
<evidence type="ECO:0000256" key="7">
    <source>
        <dbReference type="ARBA" id="ARBA00023157"/>
    </source>
</evidence>
<dbReference type="GO" id="GO:0004553">
    <property type="term" value="F:hydrolase activity, hydrolyzing O-glycosyl compounds"/>
    <property type="evidence" value="ECO:0007669"/>
    <property type="project" value="InterPro"/>
</dbReference>
<reference evidence="13 14" key="1">
    <citation type="journal article" date="2023" name="Hortic Res">
        <title>Pangenome of water caltrop reveals structural variations and asymmetric subgenome divergence after allopolyploidization.</title>
        <authorList>
            <person name="Zhang X."/>
            <person name="Chen Y."/>
            <person name="Wang L."/>
            <person name="Yuan Y."/>
            <person name="Fang M."/>
            <person name="Shi L."/>
            <person name="Lu R."/>
            <person name="Comes H.P."/>
            <person name="Ma Y."/>
            <person name="Chen Y."/>
            <person name="Huang G."/>
            <person name="Zhou Y."/>
            <person name="Zheng Z."/>
            <person name="Qiu Y."/>
        </authorList>
    </citation>
    <scope>NUCLEOTIDE SEQUENCE [LARGE SCALE GENOMIC DNA]</scope>
    <source>
        <tissue evidence="13">Roots</tissue>
    </source>
</reference>
<evidence type="ECO:0000256" key="9">
    <source>
        <dbReference type="ARBA" id="ARBA00023316"/>
    </source>
</evidence>
<dbReference type="GO" id="GO:0048046">
    <property type="term" value="C:apoplast"/>
    <property type="evidence" value="ECO:0007669"/>
    <property type="project" value="UniProtKB-SubCell"/>
</dbReference>
<dbReference type="InterPro" id="IPR013320">
    <property type="entry name" value="ConA-like_dom_sf"/>
</dbReference>
<evidence type="ECO:0000256" key="11">
    <source>
        <dbReference type="RuleBase" id="RU361120"/>
    </source>
</evidence>
<dbReference type="InterPro" id="IPR044791">
    <property type="entry name" value="Beta-glucanase/XTH"/>
</dbReference>
<feature type="chain" id="PRO_5042663285" description="Xyloglucan endotransglucosylase/hydrolase" evidence="11">
    <location>
        <begin position="24"/>
        <end position="296"/>
    </location>
</feature>
<name>A0AAN7JI71_9MYRT</name>
<dbReference type="GO" id="GO:0016762">
    <property type="term" value="F:xyloglucan:xyloglucosyl transferase activity"/>
    <property type="evidence" value="ECO:0007669"/>
    <property type="project" value="UniProtKB-EC"/>
</dbReference>
<accession>A0AAN7JI71</accession>
<keyword evidence="4 11" id="KW-0808">Transferase</keyword>
<keyword evidence="2 11" id="KW-0052">Apoplast</keyword>
<evidence type="ECO:0000256" key="10">
    <source>
        <dbReference type="PIRSR" id="PIRSR005604-1"/>
    </source>
</evidence>
<dbReference type="FunFam" id="2.60.120.200:FF:000025">
    <property type="entry name" value="Xyloglucan endotransglucosylase/hydrolase"/>
    <property type="match status" value="1"/>
</dbReference>
<feature type="active site" description="Nucleophile" evidence="10">
    <location>
        <position position="108"/>
    </location>
</feature>
<comment type="caution">
    <text evidence="13">The sequence shown here is derived from an EMBL/GenBank/DDBJ whole genome shotgun (WGS) entry which is preliminary data.</text>
</comment>
<keyword evidence="7" id="KW-1015">Disulfide bond</keyword>
<dbReference type="Pfam" id="PF00722">
    <property type="entry name" value="Glyco_hydro_16"/>
    <property type="match status" value="1"/>
</dbReference>
<dbReference type="PROSITE" id="PS51762">
    <property type="entry name" value="GH16_2"/>
    <property type="match status" value="1"/>
</dbReference>
<dbReference type="Proteomes" id="UP001345219">
    <property type="component" value="Chromosome 9"/>
</dbReference>
<dbReference type="EC" id="2.4.1.207" evidence="11"/>
<protein>
    <recommendedName>
        <fullName evidence="11">Xyloglucan endotransglucosylase/hydrolase</fullName>
        <ecNumber evidence="11">2.4.1.207</ecNumber>
    </recommendedName>
</protein>
<dbReference type="EMBL" id="JAXIOK010000022">
    <property type="protein sequence ID" value="KAK4744954.1"/>
    <property type="molecule type" value="Genomic_DNA"/>
</dbReference>
<evidence type="ECO:0000256" key="4">
    <source>
        <dbReference type="ARBA" id="ARBA00022679"/>
    </source>
</evidence>
<feature type="active site" description="Proton donor" evidence="10">
    <location>
        <position position="112"/>
    </location>
</feature>
<dbReference type="Pfam" id="PF06955">
    <property type="entry name" value="XET_C"/>
    <property type="match status" value="1"/>
</dbReference>
<keyword evidence="9 11" id="KW-0961">Cell wall biogenesis/degradation</keyword>
<evidence type="ECO:0000256" key="3">
    <source>
        <dbReference type="ARBA" id="ARBA00022525"/>
    </source>
</evidence>
<evidence type="ECO:0000313" key="13">
    <source>
        <dbReference type="EMBL" id="KAK4744954.1"/>
    </source>
</evidence>
<dbReference type="InterPro" id="IPR016455">
    <property type="entry name" value="XTH"/>
</dbReference>
<dbReference type="Gene3D" id="2.60.120.200">
    <property type="match status" value="1"/>
</dbReference>
<dbReference type="PIRSF" id="PIRSF005604">
    <property type="entry name" value="XET"/>
    <property type="match status" value="1"/>
</dbReference>
<evidence type="ECO:0000256" key="6">
    <source>
        <dbReference type="ARBA" id="ARBA00022801"/>
    </source>
</evidence>
<dbReference type="InterPro" id="IPR010713">
    <property type="entry name" value="XET_C"/>
</dbReference>
<comment type="function">
    <text evidence="11">Catalyzes xyloglucan endohydrolysis (XEH) and/or endotransglycosylation (XET). Cleaves and religates xyloglucan polymers, an essential constituent of the primary cell wall, and thereby participates in cell wall construction of growing tissues.</text>
</comment>
<evidence type="ECO:0000256" key="5">
    <source>
        <dbReference type="ARBA" id="ARBA00022729"/>
    </source>
</evidence>
<proteinExistence type="inferred from homology"/>
<dbReference type="CDD" id="cd02176">
    <property type="entry name" value="GH16_XET"/>
    <property type="match status" value="1"/>
</dbReference>
<keyword evidence="8 11" id="KW-0326">Glycosidase</keyword>
<dbReference type="InterPro" id="IPR000757">
    <property type="entry name" value="Beta-glucanase-like"/>
</dbReference>
<keyword evidence="5 11" id="KW-0732">Signal</keyword>
<sequence length="296" mass="34313">MRMEDKLTRLIALFGLLMNLLLAASSALVSSGDYDRDFFVMWSPSHVNTSSDGRMRSLILDRDSGAGFASNDMFLFGKMDMQIKLIPGYSAGTVVAFYLTSDQPNRDEVDFEFLGNVVGQSYILQTNIYSDGFDNREERIHLWFDPTRDFHNYSILWNINQIVFFVDSIPIRTFRNHADKGVAFPRWQPMSIKATLWNGDSWATRGGKDKVDWSKGPFAASFGNYTIDACTWRGNPRFCRSESSGNWWNGRDYSSLTRVQKRWFKWVRINHMIYDYCQDNQRFQGNLPLECSLSKY</sequence>
<evidence type="ECO:0000313" key="14">
    <source>
        <dbReference type="Proteomes" id="UP001345219"/>
    </source>
</evidence>
<dbReference type="GO" id="GO:0071555">
    <property type="term" value="P:cell wall organization"/>
    <property type="evidence" value="ECO:0007669"/>
    <property type="project" value="UniProtKB-KW"/>
</dbReference>
<keyword evidence="6 11" id="KW-0378">Hydrolase</keyword>
<feature type="domain" description="GH16" evidence="12">
    <location>
        <begin position="22"/>
        <end position="222"/>
    </location>
</feature>
<dbReference type="AlphaFoldDB" id="A0AAN7JI71"/>
<evidence type="ECO:0000256" key="1">
    <source>
        <dbReference type="ARBA" id="ARBA00022512"/>
    </source>
</evidence>
<comment type="PTM">
    <text evidence="11">Contains at least one intrachain disulfide bond essential for its enzymatic activity.</text>
</comment>
<dbReference type="GO" id="GO:0010411">
    <property type="term" value="P:xyloglucan metabolic process"/>
    <property type="evidence" value="ECO:0007669"/>
    <property type="project" value="InterPro"/>
</dbReference>
<comment type="similarity">
    <text evidence="11">Belongs to the glycosyl hydrolase 16 family.</text>
</comment>
<keyword evidence="3 11" id="KW-0964">Secreted</keyword>